<dbReference type="EMBL" id="JAVFWL010000006">
    <property type="protein sequence ID" value="KAK6761191.1"/>
    <property type="molecule type" value="Genomic_DNA"/>
</dbReference>
<dbReference type="Proteomes" id="UP001303046">
    <property type="component" value="Unassembled WGS sequence"/>
</dbReference>
<name>A0ABR1EH08_NECAM</name>
<evidence type="ECO:0008006" key="3">
    <source>
        <dbReference type="Google" id="ProtNLM"/>
    </source>
</evidence>
<keyword evidence="2" id="KW-1185">Reference proteome</keyword>
<dbReference type="PANTHER" id="PTHR36688:SF2">
    <property type="entry name" value="ENDONUCLEASE_EXONUCLEASE_PHOSPHATASE DOMAIN-CONTAINING PROTEIN"/>
    <property type="match status" value="1"/>
</dbReference>
<dbReference type="PANTHER" id="PTHR36688">
    <property type="entry name" value="ENDO/EXONUCLEASE/PHOSPHATASE DOMAIN-CONTAINING PROTEIN"/>
    <property type="match status" value="1"/>
</dbReference>
<comment type="caution">
    <text evidence="1">The sequence shown here is derived from an EMBL/GenBank/DDBJ whole genome shotgun (WGS) entry which is preliminary data.</text>
</comment>
<reference evidence="1 2" key="1">
    <citation type="submission" date="2023-08" db="EMBL/GenBank/DDBJ databases">
        <title>A Necator americanus chromosomal reference genome.</title>
        <authorList>
            <person name="Ilik V."/>
            <person name="Petrzelkova K.J."/>
            <person name="Pardy F."/>
            <person name="Fuh T."/>
            <person name="Niatou-Singa F.S."/>
            <person name="Gouil Q."/>
            <person name="Baker L."/>
            <person name="Ritchie M.E."/>
            <person name="Jex A.R."/>
            <person name="Gazzola D."/>
            <person name="Li H."/>
            <person name="Toshio Fujiwara R."/>
            <person name="Zhan B."/>
            <person name="Aroian R.V."/>
            <person name="Pafco B."/>
            <person name="Schwarz E.M."/>
        </authorList>
    </citation>
    <scope>NUCLEOTIDE SEQUENCE [LARGE SCALE GENOMIC DNA]</scope>
    <source>
        <strain evidence="1 2">Aroian</strain>
        <tissue evidence="1">Whole animal</tissue>
    </source>
</reference>
<gene>
    <name evidence="1" type="primary">Necator_chrX.g22469</name>
    <name evidence="1" type="ORF">RB195_022306</name>
</gene>
<proteinExistence type="predicted"/>
<organism evidence="1 2">
    <name type="scientific">Necator americanus</name>
    <name type="common">Human hookworm</name>
    <dbReference type="NCBI Taxonomy" id="51031"/>
    <lineage>
        <taxon>Eukaryota</taxon>
        <taxon>Metazoa</taxon>
        <taxon>Ecdysozoa</taxon>
        <taxon>Nematoda</taxon>
        <taxon>Chromadorea</taxon>
        <taxon>Rhabditida</taxon>
        <taxon>Rhabditina</taxon>
        <taxon>Rhabditomorpha</taxon>
        <taxon>Strongyloidea</taxon>
        <taxon>Ancylostomatidae</taxon>
        <taxon>Bunostominae</taxon>
        <taxon>Necator</taxon>
    </lineage>
</organism>
<dbReference type="InterPro" id="IPR052560">
    <property type="entry name" value="RdDP_mobile_element"/>
</dbReference>
<evidence type="ECO:0000313" key="1">
    <source>
        <dbReference type="EMBL" id="KAK6761191.1"/>
    </source>
</evidence>
<evidence type="ECO:0000313" key="2">
    <source>
        <dbReference type="Proteomes" id="UP001303046"/>
    </source>
</evidence>
<protein>
    <recommendedName>
        <fullName evidence="3">Reverse transcriptase domain-containing protein</fullName>
    </recommendedName>
</protein>
<sequence>MTGSLNTFTTARRRLRVLKNTKRHLSLETLELICQREAGRAAGSQKLTPKPAMLCREAIKEDLKKRRAQVLSEAVEAVKSIRYAGRDFASCKTRMTALRNPKGTTIASRRRMKKIIYDSEVQHAIISVRNRTAPGPDRIRPEYLKSLPPVIINTLVRLFTPYLSECNVPKQWKTSKTVLLYKKGDPHDVGNYCPICLLLVMYKLFTIVILNRIEKVLDERQPREQGGFRKGFSTTNHIHTVSKLIEVSRVQDAALSHLHRLEEGL</sequence>
<accession>A0ABR1EH08</accession>